<gene>
    <name evidence="3" type="ORF">DM02DRAFT_43575</name>
</gene>
<reference evidence="3 4" key="1">
    <citation type="journal article" date="2018" name="Sci. Rep.">
        <title>Comparative genomics provides insights into the lifestyle and reveals functional heterogeneity of dark septate endophytic fungi.</title>
        <authorList>
            <person name="Knapp D.G."/>
            <person name="Nemeth J.B."/>
            <person name="Barry K."/>
            <person name="Hainaut M."/>
            <person name="Henrissat B."/>
            <person name="Johnson J."/>
            <person name="Kuo A."/>
            <person name="Lim J.H.P."/>
            <person name="Lipzen A."/>
            <person name="Nolan M."/>
            <person name="Ohm R.A."/>
            <person name="Tamas L."/>
            <person name="Grigoriev I.V."/>
            <person name="Spatafora J.W."/>
            <person name="Nagy L.G."/>
            <person name="Kovacs G.M."/>
        </authorList>
    </citation>
    <scope>NUCLEOTIDE SEQUENCE [LARGE SCALE GENOMIC DNA]</scope>
    <source>
        <strain evidence="3 4">DSE2036</strain>
    </source>
</reference>
<protein>
    <recommendedName>
        <fullName evidence="2">DUF7704 domain-containing protein</fullName>
    </recommendedName>
</protein>
<evidence type="ECO:0000313" key="4">
    <source>
        <dbReference type="Proteomes" id="UP000244855"/>
    </source>
</evidence>
<keyword evidence="1" id="KW-0812">Transmembrane</keyword>
<feature type="domain" description="DUF7704" evidence="2">
    <location>
        <begin position="12"/>
        <end position="83"/>
    </location>
</feature>
<keyword evidence="1" id="KW-0472">Membrane</keyword>
<dbReference type="AlphaFoldDB" id="A0A2V1CX72"/>
<dbReference type="OrthoDB" id="5313995at2759"/>
<proteinExistence type="predicted"/>
<organism evidence="3 4">
    <name type="scientific">Periconia macrospinosa</name>
    <dbReference type="NCBI Taxonomy" id="97972"/>
    <lineage>
        <taxon>Eukaryota</taxon>
        <taxon>Fungi</taxon>
        <taxon>Dikarya</taxon>
        <taxon>Ascomycota</taxon>
        <taxon>Pezizomycotina</taxon>
        <taxon>Dothideomycetes</taxon>
        <taxon>Pleosporomycetidae</taxon>
        <taxon>Pleosporales</taxon>
        <taxon>Massarineae</taxon>
        <taxon>Periconiaceae</taxon>
        <taxon>Periconia</taxon>
    </lineage>
</organism>
<feature type="transmembrane region" description="Helical" evidence="1">
    <location>
        <begin position="52"/>
        <end position="75"/>
    </location>
</feature>
<sequence length="96" mass="10649">MAPSRDFVPATASIPLVYRLILTTIEPLLAVLGALLAFHNPGEYISTMTRNFASFAASAAFLYTELGGAWLHFAFNEAIVLRMLDKIYSNVIEILW</sequence>
<dbReference type="PANTHER" id="PTHR37019">
    <property type="entry name" value="CHROMOSOME 1, WHOLE GENOME SHOTGUN SEQUENCE"/>
    <property type="match status" value="1"/>
</dbReference>
<accession>A0A2V1CX72</accession>
<name>A0A2V1CX72_9PLEO</name>
<evidence type="ECO:0000256" key="1">
    <source>
        <dbReference type="SAM" id="Phobius"/>
    </source>
</evidence>
<keyword evidence="4" id="KW-1185">Reference proteome</keyword>
<dbReference type="PANTHER" id="PTHR37019:SF1">
    <property type="entry name" value="EXPERA DOMAIN-CONTAINING PROTEIN"/>
    <property type="match status" value="1"/>
</dbReference>
<dbReference type="Proteomes" id="UP000244855">
    <property type="component" value="Unassembled WGS sequence"/>
</dbReference>
<keyword evidence="1" id="KW-1133">Transmembrane helix</keyword>
<evidence type="ECO:0000259" key="2">
    <source>
        <dbReference type="Pfam" id="PF24803"/>
    </source>
</evidence>
<dbReference type="InterPro" id="IPR056121">
    <property type="entry name" value="DUF7704"/>
</dbReference>
<feature type="transmembrane region" description="Helical" evidence="1">
    <location>
        <begin position="20"/>
        <end position="40"/>
    </location>
</feature>
<dbReference type="EMBL" id="KZ806409">
    <property type="protein sequence ID" value="PVH90336.1"/>
    <property type="molecule type" value="Genomic_DNA"/>
</dbReference>
<evidence type="ECO:0000313" key="3">
    <source>
        <dbReference type="EMBL" id="PVH90336.1"/>
    </source>
</evidence>
<dbReference type="Pfam" id="PF24803">
    <property type="entry name" value="DUF7704"/>
    <property type="match status" value="1"/>
</dbReference>